<dbReference type="EMBL" id="SDWS01000004">
    <property type="protein sequence ID" value="RYB90845.1"/>
    <property type="molecule type" value="Genomic_DNA"/>
</dbReference>
<gene>
    <name evidence="1" type="ORF">EUA06_11255</name>
</gene>
<evidence type="ECO:0000313" key="1">
    <source>
        <dbReference type="EMBL" id="RYB90845.1"/>
    </source>
</evidence>
<evidence type="ECO:0000313" key="2">
    <source>
        <dbReference type="Proteomes" id="UP000291838"/>
    </source>
</evidence>
<keyword evidence="2" id="KW-1185">Reference proteome</keyword>
<dbReference type="RefSeq" id="WP_129475571.1">
    <property type="nucleotide sequence ID" value="NZ_SDWS01000004.1"/>
</dbReference>
<reference evidence="1 2" key="1">
    <citation type="submission" date="2019-01" db="EMBL/GenBank/DDBJ databases">
        <title>Novel species of Nocardioides.</title>
        <authorList>
            <person name="Liu Q."/>
            <person name="Xin Y.-H."/>
        </authorList>
    </citation>
    <scope>NUCLEOTIDE SEQUENCE [LARGE SCALE GENOMIC DNA]</scope>
    <source>
        <strain evidence="1 2">HLT3-15</strain>
    </source>
</reference>
<organism evidence="1 2">
    <name type="scientific">Nocardioides glacieisoli</name>
    <dbReference type="NCBI Taxonomy" id="1168730"/>
    <lineage>
        <taxon>Bacteria</taxon>
        <taxon>Bacillati</taxon>
        <taxon>Actinomycetota</taxon>
        <taxon>Actinomycetes</taxon>
        <taxon>Propionibacteriales</taxon>
        <taxon>Nocardioidaceae</taxon>
        <taxon>Nocardioides</taxon>
    </lineage>
</organism>
<name>A0A4Q2RSQ8_9ACTN</name>
<dbReference type="AlphaFoldDB" id="A0A4Q2RSQ8"/>
<protein>
    <submittedName>
        <fullName evidence="1">Uncharacterized protein</fullName>
    </submittedName>
</protein>
<sequence length="150" mass="16599">MPHLAAPHLALRAPIDRHTHVALRSAVLELVEGEHRRRFPAALHAGVPGRSVVHLEDPPLADAGARADLVLALVVRARAMVPRPVVWLTRPGELSTHDDDLLWLGPVAWACSSIGEPVGLVVVTRRGWFDPVSGVRREWRRLRPRHRPAS</sequence>
<comment type="caution">
    <text evidence="1">The sequence shown here is derived from an EMBL/GenBank/DDBJ whole genome shotgun (WGS) entry which is preliminary data.</text>
</comment>
<accession>A0A4Q2RSQ8</accession>
<proteinExistence type="predicted"/>
<dbReference type="Proteomes" id="UP000291838">
    <property type="component" value="Unassembled WGS sequence"/>
</dbReference>
<dbReference type="OrthoDB" id="3789324at2"/>